<dbReference type="EMBL" id="RXTL01000063">
    <property type="protein sequence ID" value="RTS38515.1"/>
    <property type="molecule type" value="Genomic_DNA"/>
</dbReference>
<dbReference type="SUPFAM" id="SSF46785">
    <property type="entry name" value="Winged helix' DNA-binding domain"/>
    <property type="match status" value="1"/>
</dbReference>
<evidence type="ECO:0000313" key="6">
    <source>
        <dbReference type="EMBL" id="RTS38515.1"/>
    </source>
</evidence>
<evidence type="ECO:0000256" key="4">
    <source>
        <dbReference type="ARBA" id="ARBA00023163"/>
    </source>
</evidence>
<proteinExistence type="inferred from homology"/>
<evidence type="ECO:0000259" key="5">
    <source>
        <dbReference type="PROSITE" id="PS50931"/>
    </source>
</evidence>
<keyword evidence="4" id="KW-0804">Transcription</keyword>
<dbReference type="SUPFAM" id="SSF53850">
    <property type="entry name" value="Periplasmic binding protein-like II"/>
    <property type="match status" value="1"/>
</dbReference>
<keyword evidence="2" id="KW-0805">Transcription regulation</keyword>
<dbReference type="Pfam" id="PF03466">
    <property type="entry name" value="LysR_substrate"/>
    <property type="match status" value="1"/>
</dbReference>
<dbReference type="Proteomes" id="UP000276985">
    <property type="component" value="Unassembled WGS sequence"/>
</dbReference>
<protein>
    <submittedName>
        <fullName evidence="6">LysR family transcriptional regulator</fullName>
    </submittedName>
</protein>
<dbReference type="InterPro" id="IPR036390">
    <property type="entry name" value="WH_DNA-bd_sf"/>
</dbReference>
<evidence type="ECO:0000256" key="2">
    <source>
        <dbReference type="ARBA" id="ARBA00023015"/>
    </source>
</evidence>
<dbReference type="PROSITE" id="PS50931">
    <property type="entry name" value="HTH_LYSR"/>
    <property type="match status" value="1"/>
</dbReference>
<dbReference type="InterPro" id="IPR058163">
    <property type="entry name" value="LysR-type_TF_proteobact-type"/>
</dbReference>
<reference evidence="6 7" key="1">
    <citation type="submission" date="2018-12" db="EMBL/GenBank/DDBJ databases">
        <title>Pseudomonas aeruginosa Diversity Panel.</title>
        <authorList>
            <person name="Snesrud E."/>
            <person name="Mcgann P."/>
        </authorList>
    </citation>
    <scope>NUCLEOTIDE SEQUENCE [LARGE SCALE GENOMIC DNA]</scope>
    <source>
        <strain evidence="6 7">MRSN6241</strain>
    </source>
</reference>
<dbReference type="Pfam" id="PF00126">
    <property type="entry name" value="HTH_1"/>
    <property type="match status" value="1"/>
</dbReference>
<comment type="caution">
    <text evidence="6">The sequence shown here is derived from an EMBL/GenBank/DDBJ whole genome shotgun (WGS) entry which is preliminary data.</text>
</comment>
<accession>A0ABD7JTL2</accession>
<dbReference type="CDD" id="cd08473">
    <property type="entry name" value="PBP2_CrgA_like_4"/>
    <property type="match status" value="1"/>
</dbReference>
<dbReference type="InterPro" id="IPR005119">
    <property type="entry name" value="LysR_subst-bd"/>
</dbReference>
<dbReference type="RefSeq" id="WP_033997932.1">
    <property type="nucleotide sequence ID" value="NZ_LFXS01000017.1"/>
</dbReference>
<evidence type="ECO:0000313" key="7">
    <source>
        <dbReference type="Proteomes" id="UP000276985"/>
    </source>
</evidence>
<evidence type="ECO:0000256" key="1">
    <source>
        <dbReference type="ARBA" id="ARBA00009437"/>
    </source>
</evidence>
<sequence length="322" mass="35407">MSGEPVFDLNELFIYAKVVEHGGFAPAGRVLGIPKSTLSRKVAQLEARLGVRLLQRSTRQFQVTEIGQAYYRHCVAMTVEAEAAEDVIEQNRSEPCGTVRLTCSTPLLHFGLAAMLARFMAQYPSVELYVKTFNRRVDVIAEGYDLSLSLRFPPLEDSDLVMKVLARSPQLLVASPELLARYRPPELPADLSAMPYVGWERSRLDGSLRLVGPDGSSASLNLRPQLLSDDLGSLRQAVLEGVGIGGLPSCVVGRDLAERRLVRVLPYWTPVEGMVVAMFPSRRGLLPSVRALIDFLGEAFGEAHRRQVEITEGAMPEPALHG</sequence>
<dbReference type="AlphaFoldDB" id="A0ABD7JTL2"/>
<organism evidence="6 7">
    <name type="scientific">Pseudomonas aeruginosa</name>
    <dbReference type="NCBI Taxonomy" id="287"/>
    <lineage>
        <taxon>Bacteria</taxon>
        <taxon>Pseudomonadati</taxon>
        <taxon>Pseudomonadota</taxon>
        <taxon>Gammaproteobacteria</taxon>
        <taxon>Pseudomonadales</taxon>
        <taxon>Pseudomonadaceae</taxon>
        <taxon>Pseudomonas</taxon>
    </lineage>
</organism>
<dbReference type="PANTHER" id="PTHR30537">
    <property type="entry name" value="HTH-TYPE TRANSCRIPTIONAL REGULATOR"/>
    <property type="match status" value="1"/>
</dbReference>
<dbReference type="FunFam" id="1.10.10.10:FF:000001">
    <property type="entry name" value="LysR family transcriptional regulator"/>
    <property type="match status" value="1"/>
</dbReference>
<keyword evidence="3" id="KW-0238">DNA-binding</keyword>
<feature type="domain" description="HTH lysR-type" evidence="5">
    <location>
        <begin position="7"/>
        <end position="64"/>
    </location>
</feature>
<name>A0ABD7JTL2_PSEAI</name>
<dbReference type="InterPro" id="IPR036388">
    <property type="entry name" value="WH-like_DNA-bd_sf"/>
</dbReference>
<evidence type="ECO:0000256" key="3">
    <source>
        <dbReference type="ARBA" id="ARBA00023125"/>
    </source>
</evidence>
<dbReference type="Gene3D" id="3.40.190.290">
    <property type="match status" value="1"/>
</dbReference>
<dbReference type="PANTHER" id="PTHR30537:SF31">
    <property type="entry name" value="TRANSCRIPTIONAL REGULATOR, LYSR FAMILY"/>
    <property type="match status" value="1"/>
</dbReference>
<gene>
    <name evidence="6" type="ORF">DY940_33460</name>
</gene>
<dbReference type="Gene3D" id="1.10.10.10">
    <property type="entry name" value="Winged helix-like DNA-binding domain superfamily/Winged helix DNA-binding domain"/>
    <property type="match status" value="1"/>
</dbReference>
<comment type="similarity">
    <text evidence="1">Belongs to the LysR transcriptional regulatory family.</text>
</comment>
<dbReference type="GO" id="GO:0003677">
    <property type="term" value="F:DNA binding"/>
    <property type="evidence" value="ECO:0007669"/>
    <property type="project" value="UniProtKB-KW"/>
</dbReference>
<dbReference type="InterPro" id="IPR000847">
    <property type="entry name" value="LysR_HTH_N"/>
</dbReference>